<dbReference type="Gene3D" id="2.40.160.120">
    <property type="match status" value="1"/>
</dbReference>
<dbReference type="EMBL" id="AK421140">
    <property type="protein sequence ID" value="BAN39708.1"/>
    <property type="molecule type" value="mRNA"/>
</dbReference>
<dbReference type="AlphaFoldDB" id="A0A5K1U7T1"/>
<evidence type="ECO:0000313" key="5">
    <source>
        <dbReference type="Proteomes" id="UP000078387"/>
    </source>
</evidence>
<dbReference type="VEuPathDB" id="AmoebaDB:EHI5A_085750"/>
<reference evidence="4 5" key="2">
    <citation type="submission" date="2016-05" db="EMBL/GenBank/DDBJ databases">
        <title>First whole genome sequencing of Entamoeba histolytica HM1:IMSS-clone-6.</title>
        <authorList>
            <person name="Mukherjee Avik.K."/>
            <person name="Izumyama S."/>
            <person name="Nakada-Tsukui K."/>
            <person name="Nozaki T."/>
        </authorList>
    </citation>
    <scope>NUCLEOTIDE SEQUENCE [LARGE SCALE GENOMIC DNA]</scope>
    <source>
        <strain evidence="4 5">HM1:IMSS clone 6</strain>
    </source>
</reference>
<dbReference type="Pfam" id="PF01237">
    <property type="entry name" value="Oxysterol_BP"/>
    <property type="match status" value="1"/>
</dbReference>
<comment type="similarity">
    <text evidence="1 2">Belongs to the OSBP family.</text>
</comment>
<organism evidence="4 5">
    <name type="scientific">Entamoeba histolytica</name>
    <dbReference type="NCBI Taxonomy" id="5759"/>
    <lineage>
        <taxon>Eukaryota</taxon>
        <taxon>Amoebozoa</taxon>
        <taxon>Evosea</taxon>
        <taxon>Archamoebae</taxon>
        <taxon>Mastigamoebida</taxon>
        <taxon>Entamoebidae</taxon>
        <taxon>Entamoeba</taxon>
    </lineage>
</organism>
<evidence type="ECO:0000256" key="2">
    <source>
        <dbReference type="RuleBase" id="RU003844"/>
    </source>
</evidence>
<dbReference type="GO" id="GO:0005829">
    <property type="term" value="C:cytosol"/>
    <property type="evidence" value="ECO:0007669"/>
    <property type="project" value="TreeGrafter"/>
</dbReference>
<dbReference type="Proteomes" id="UP000078387">
    <property type="component" value="Unassembled WGS sequence"/>
</dbReference>
<dbReference type="OMA" id="RYDYPNG"/>
<dbReference type="VEuPathDB" id="AmoebaDB:EHI7A_049270"/>
<dbReference type="Gene3D" id="1.10.287.2720">
    <property type="match status" value="1"/>
</dbReference>
<dbReference type="PANTHER" id="PTHR10972:SF102">
    <property type="entry name" value="OXYSTEROL-BINDING PROTEIN"/>
    <property type="match status" value="1"/>
</dbReference>
<name>A0A5K1U7T1_ENTHI</name>
<dbReference type="PANTHER" id="PTHR10972">
    <property type="entry name" value="OXYSTEROL-BINDING PROTEIN-RELATED"/>
    <property type="match status" value="1"/>
</dbReference>
<dbReference type="GO" id="GO:0016020">
    <property type="term" value="C:membrane"/>
    <property type="evidence" value="ECO:0007669"/>
    <property type="project" value="TreeGrafter"/>
</dbReference>
<dbReference type="InterPro" id="IPR037239">
    <property type="entry name" value="OSBP_sf"/>
</dbReference>
<dbReference type="Gene3D" id="3.30.70.3490">
    <property type="match status" value="1"/>
</dbReference>
<accession>A0A5K1U7T1</accession>
<proteinExistence type="evidence at transcript level"/>
<sequence>MSTATTSNPETERIMKKFSKYGEINEISQQYEPTPYKKVEAEPVAKDLWNNNIIWEFAKGLSPGVDLTRIPFPVCITQARSFLQNFTDYFEHWNYLSLAANEDDPYKRAKLVAQWYLSGFAHAMKVVRKPYNPILGEVFRCMWEDPKSKSKTHYIAEQVSHHPPISAFYVSNREDGWIGSGTITFSVSFYGVSAWAYLNGVQKIKLLKYDEEYTWAFPPTKASGFFVGPFIMEMGGVVEIRCNKNPYWASLDFKTTSMFSSANLYKVEGKIMNGSKQVDTIQGQYFEKITLNNKETFFDAKNPPESPIRYEVPFENLWGKESQYVWQDLTKAVIKGDGQEAADKKYEVEEWQRQERIQDQKQGKTYVPKFFEKVNDTTYKYLFYNEAPFQKGEEEAYEMAGMIMSRRKQL</sequence>
<gene>
    <name evidence="4" type="ORF">CL6EHI_023470</name>
</gene>
<evidence type="ECO:0000313" key="3">
    <source>
        <dbReference type="EMBL" id="BAN39708.1"/>
    </source>
</evidence>
<dbReference type="VEuPathDB" id="AmoebaDB:EHI8A_049170"/>
<dbReference type="PROSITE" id="PS01013">
    <property type="entry name" value="OSBP"/>
    <property type="match status" value="1"/>
</dbReference>
<dbReference type="VEuPathDB" id="AmoebaDB:EHI_023470"/>
<dbReference type="VEuPathDB" id="AmoebaDB:KM1_096870"/>
<accession>S0AWU5</accession>
<dbReference type="GO" id="GO:0032934">
    <property type="term" value="F:sterol binding"/>
    <property type="evidence" value="ECO:0007669"/>
    <property type="project" value="TreeGrafter"/>
</dbReference>
<dbReference type="HOGENOM" id="CLU_012334_1_0_1"/>
<dbReference type="EMBL" id="BDEQ01000001">
    <property type="protein sequence ID" value="GAT92361.1"/>
    <property type="molecule type" value="Genomic_DNA"/>
</dbReference>
<dbReference type="InterPro" id="IPR018494">
    <property type="entry name" value="Oxysterol-bd_CS"/>
</dbReference>
<protein>
    <submittedName>
        <fullName evidence="4">Oxysterol binding protein putative</fullName>
    </submittedName>
    <submittedName>
        <fullName evidence="3">Oxysterol binding protein, putative</fullName>
    </submittedName>
</protein>
<dbReference type="InterPro" id="IPR000648">
    <property type="entry name" value="Oxysterol-bd"/>
</dbReference>
<reference evidence="3" key="1">
    <citation type="submission" date="2012-06" db="EMBL/GenBank/DDBJ databases">
        <title>Short 5' UTR of Entamoeba genes.</title>
        <authorList>
            <person name="Hiranuka K."/>
            <person name="Kumagai M."/>
            <person name="Wakaguri H."/>
            <person name="Suzuki Y."/>
            <person name="Sugano S."/>
            <person name="Watanabe J."/>
            <person name="Makioka A."/>
        </authorList>
    </citation>
    <scope>NUCLEOTIDE SEQUENCE</scope>
    <source>
        <strain evidence="3">HM-1:IMSS</strain>
    </source>
</reference>
<evidence type="ECO:0000256" key="1">
    <source>
        <dbReference type="ARBA" id="ARBA00008842"/>
    </source>
</evidence>
<dbReference type="SUPFAM" id="SSF144000">
    <property type="entry name" value="Oxysterol-binding protein-like"/>
    <property type="match status" value="1"/>
</dbReference>
<evidence type="ECO:0000313" key="4">
    <source>
        <dbReference type="EMBL" id="GAT92361.1"/>
    </source>
</evidence>